<evidence type="ECO:0000313" key="3">
    <source>
        <dbReference type="Proteomes" id="UP001459277"/>
    </source>
</evidence>
<comment type="caution">
    <text evidence="2">The sequence shown here is derived from an EMBL/GenBank/DDBJ whole genome shotgun (WGS) entry which is preliminary data.</text>
</comment>
<dbReference type="GO" id="GO:0004364">
    <property type="term" value="F:glutathione transferase activity"/>
    <property type="evidence" value="ECO:0007669"/>
    <property type="project" value="InterPro"/>
</dbReference>
<dbReference type="PANTHER" id="PTHR44328:SF11">
    <property type="entry name" value="GLUTATHIONE S-TRANSFERASE L2, CHLOROPLASTIC"/>
    <property type="match status" value="1"/>
</dbReference>
<sequence>MISPPKLQLQAIGKARAKVRFSAKMAAGTTNEVHPPRLDSSSEPPQVFDGTTRPAWYKEKVYSVNKDPDKKEFAEELLTYGDGFTRAVISAFKGDGNEADTGKIWKVDIAYAPFIERYQPLLLGEKKYDIIAGRPKLAAWINVR</sequence>
<name>A0AAW2D1H0_9ROSI</name>
<dbReference type="EMBL" id="JAZDWU010000005">
    <property type="protein sequence ID" value="KAL0002950.1"/>
    <property type="molecule type" value="Genomic_DNA"/>
</dbReference>
<organism evidence="2 3">
    <name type="scientific">Lithocarpus litseifolius</name>
    <dbReference type="NCBI Taxonomy" id="425828"/>
    <lineage>
        <taxon>Eukaryota</taxon>
        <taxon>Viridiplantae</taxon>
        <taxon>Streptophyta</taxon>
        <taxon>Embryophyta</taxon>
        <taxon>Tracheophyta</taxon>
        <taxon>Spermatophyta</taxon>
        <taxon>Magnoliopsida</taxon>
        <taxon>eudicotyledons</taxon>
        <taxon>Gunneridae</taxon>
        <taxon>Pentapetalae</taxon>
        <taxon>rosids</taxon>
        <taxon>fabids</taxon>
        <taxon>Fagales</taxon>
        <taxon>Fagaceae</taxon>
        <taxon>Lithocarpus</taxon>
    </lineage>
</organism>
<reference evidence="2 3" key="1">
    <citation type="submission" date="2024-01" db="EMBL/GenBank/DDBJ databases">
        <title>A telomere-to-telomere, gap-free genome of sweet tea (Lithocarpus litseifolius).</title>
        <authorList>
            <person name="Zhou J."/>
        </authorList>
    </citation>
    <scope>NUCLEOTIDE SEQUENCE [LARGE SCALE GENOMIC DNA]</scope>
    <source>
        <strain evidence="2">Zhou-2022a</strain>
        <tissue evidence="2">Leaf</tissue>
    </source>
</reference>
<feature type="region of interest" description="Disordered" evidence="1">
    <location>
        <begin position="27"/>
        <end position="51"/>
    </location>
</feature>
<dbReference type="PANTHER" id="PTHR44328">
    <property type="entry name" value="GLUTATHIONE S-TRANSFERASE L1"/>
    <property type="match status" value="1"/>
</dbReference>
<protein>
    <submittedName>
        <fullName evidence="2">Uncharacterized protein</fullName>
    </submittedName>
</protein>
<evidence type="ECO:0000313" key="2">
    <source>
        <dbReference type="EMBL" id="KAL0002950.1"/>
    </source>
</evidence>
<dbReference type="AlphaFoldDB" id="A0AAW2D1H0"/>
<dbReference type="InterPro" id="IPR044629">
    <property type="entry name" value="GSTL1/2/3"/>
</dbReference>
<keyword evidence="3" id="KW-1185">Reference proteome</keyword>
<dbReference type="Gene3D" id="1.20.1050.10">
    <property type="match status" value="2"/>
</dbReference>
<evidence type="ECO:0000256" key="1">
    <source>
        <dbReference type="SAM" id="MobiDB-lite"/>
    </source>
</evidence>
<dbReference type="Proteomes" id="UP001459277">
    <property type="component" value="Unassembled WGS sequence"/>
</dbReference>
<proteinExistence type="predicted"/>
<gene>
    <name evidence="2" type="ORF">SO802_016731</name>
</gene>
<accession>A0AAW2D1H0</accession>